<name>A0AAQ3L1S0_9LILI</name>
<dbReference type="AlphaFoldDB" id="A0AAQ3L1S0"/>
<keyword evidence="7 22" id="KW-0575">Peroxidase</keyword>
<dbReference type="PROSITE" id="PS00436">
    <property type="entry name" value="PEROXIDASE_2"/>
    <property type="match status" value="1"/>
</dbReference>
<feature type="binding site" evidence="19">
    <location>
        <position position="87"/>
    </location>
    <ligand>
        <name>Ca(2+)</name>
        <dbReference type="ChEBI" id="CHEBI:29108"/>
        <label>1</label>
    </ligand>
</feature>
<dbReference type="PRINTS" id="PR00461">
    <property type="entry name" value="PLPEROXIDASE"/>
</dbReference>
<dbReference type="EC" id="1.11.1.7" evidence="5 22"/>
<feature type="binding site" evidence="19">
    <location>
        <position position="72"/>
    </location>
    <ligand>
        <name>Ca(2+)</name>
        <dbReference type="ChEBI" id="CHEBI:29108"/>
        <label>1</label>
    </ligand>
</feature>
<feature type="binding site" evidence="19">
    <location>
        <position position="194"/>
    </location>
    <ligand>
        <name>Ca(2+)</name>
        <dbReference type="ChEBI" id="CHEBI:29108"/>
        <label>2</label>
    </ligand>
</feature>
<comment type="catalytic activity">
    <reaction evidence="1 22">
        <text>2 a phenolic donor + H2O2 = 2 a phenolic radical donor + 2 H2O</text>
        <dbReference type="Rhea" id="RHEA:56136"/>
        <dbReference type="ChEBI" id="CHEBI:15377"/>
        <dbReference type="ChEBI" id="CHEBI:16240"/>
        <dbReference type="ChEBI" id="CHEBI:139520"/>
        <dbReference type="ChEBI" id="CHEBI:139521"/>
        <dbReference type="EC" id="1.11.1.7"/>
    </reaction>
</comment>
<evidence type="ECO:0000256" key="19">
    <source>
        <dbReference type="PIRSR" id="PIRSR600823-3"/>
    </source>
</evidence>
<dbReference type="InterPro" id="IPR019793">
    <property type="entry name" value="Peroxidases_heam-ligand_BS"/>
</dbReference>
<evidence type="ECO:0000256" key="16">
    <source>
        <dbReference type="ARBA" id="ARBA00023324"/>
    </source>
</evidence>
<dbReference type="GO" id="GO:0006979">
    <property type="term" value="P:response to oxidative stress"/>
    <property type="evidence" value="ECO:0007669"/>
    <property type="project" value="UniProtKB-UniRule"/>
</dbReference>
<feature type="active site" description="Proton acceptor" evidence="17">
    <location>
        <position position="68"/>
    </location>
</feature>
<feature type="signal peptide" evidence="22">
    <location>
        <begin position="1"/>
        <end position="24"/>
    </location>
</feature>
<feature type="binding site" description="axial binding residue" evidence="19">
    <location>
        <position position="193"/>
    </location>
    <ligand>
        <name>heme b</name>
        <dbReference type="ChEBI" id="CHEBI:60344"/>
    </ligand>
    <ligandPart>
        <name>Fe</name>
        <dbReference type="ChEBI" id="CHEBI:18248"/>
    </ligandPart>
</feature>
<evidence type="ECO:0000256" key="5">
    <source>
        <dbReference type="ARBA" id="ARBA00012313"/>
    </source>
</evidence>
<dbReference type="InterPro" id="IPR000823">
    <property type="entry name" value="Peroxidase_pln"/>
</dbReference>
<feature type="site" description="Transition state stabilizer" evidence="20">
    <location>
        <position position="64"/>
    </location>
</feature>
<dbReference type="GO" id="GO:0046872">
    <property type="term" value="F:metal ion binding"/>
    <property type="evidence" value="ECO:0007669"/>
    <property type="project" value="UniProtKB-UniRule"/>
</dbReference>
<evidence type="ECO:0000256" key="2">
    <source>
        <dbReference type="ARBA" id="ARBA00002322"/>
    </source>
</evidence>
<dbReference type="InterPro" id="IPR010255">
    <property type="entry name" value="Haem_peroxidase_sf"/>
</dbReference>
<proteinExistence type="inferred from homology"/>
<keyword evidence="14 21" id="KW-1015">Disulfide bond</keyword>
<feature type="binding site" evidence="19">
    <location>
        <position position="253"/>
    </location>
    <ligand>
        <name>Ca(2+)</name>
        <dbReference type="ChEBI" id="CHEBI:29108"/>
        <label>2</label>
    </ligand>
</feature>
<evidence type="ECO:0000256" key="12">
    <source>
        <dbReference type="ARBA" id="ARBA00023002"/>
    </source>
</evidence>
<evidence type="ECO:0000256" key="17">
    <source>
        <dbReference type="PIRSR" id="PIRSR600823-1"/>
    </source>
</evidence>
<dbReference type="InterPro" id="IPR019794">
    <property type="entry name" value="Peroxidases_AS"/>
</dbReference>
<keyword evidence="25" id="KW-1185">Reference proteome</keyword>
<evidence type="ECO:0000256" key="13">
    <source>
        <dbReference type="ARBA" id="ARBA00023004"/>
    </source>
</evidence>
<evidence type="ECO:0000259" key="23">
    <source>
        <dbReference type="PROSITE" id="PS50873"/>
    </source>
</evidence>
<keyword evidence="11 19" id="KW-0106">Calcium</keyword>
<evidence type="ECO:0000256" key="21">
    <source>
        <dbReference type="PIRSR" id="PIRSR600823-5"/>
    </source>
</evidence>
<keyword evidence="9 19" id="KW-0479">Metal-binding</keyword>
<evidence type="ECO:0000313" key="25">
    <source>
        <dbReference type="Proteomes" id="UP001327560"/>
    </source>
</evidence>
<accession>A0AAQ3L1S0</accession>
<comment type="similarity">
    <text evidence="4">Belongs to the peroxidase family. Ascorbate peroxidase subfamily.</text>
</comment>
<dbReference type="EMBL" id="CP136898">
    <property type="protein sequence ID" value="WOL18979.1"/>
    <property type="molecule type" value="Genomic_DNA"/>
</dbReference>
<evidence type="ECO:0000256" key="6">
    <source>
        <dbReference type="ARBA" id="ARBA00022525"/>
    </source>
</evidence>
<feature type="binding site" evidence="19">
    <location>
        <position position="78"/>
    </location>
    <ligand>
        <name>Ca(2+)</name>
        <dbReference type="ChEBI" id="CHEBI:29108"/>
        <label>1</label>
    </ligand>
</feature>
<feature type="binding site" evidence="19">
    <location>
        <position position="69"/>
    </location>
    <ligand>
        <name>Ca(2+)</name>
        <dbReference type="ChEBI" id="CHEBI:29108"/>
        <label>1</label>
    </ligand>
</feature>
<dbReference type="Gene3D" id="1.10.520.10">
    <property type="match status" value="1"/>
</dbReference>
<sequence length="326" mass="34495">MASHNLAAVLALALLCLFAVPSLGALQVGFYRGKCNSTDVEATIKSIVAGRFARDRSIVPALLRLHFHDCFVRGCDASILLDGSGTEKTAPPNLSVRGYDLIDQAKAALEAKCPGVVSCSDIIAVATRDAVVLGGGSQYMYAVQTGRRDGNISVALDALRNLPADSLTATQAVAAFRAKGLSATDTVLLLGGHTVGITHCSVILNRLYNYNGSGKPDPTMDPNLVSVLKARCPQRSTVDNSVVLDQATPNNVDNSYYKQIMAKKGILRVDQNIALETVTNGTVKALATGALNFPTLFGNAMVKMGAIQVLTGTQGQIRKYCRVVKK</sequence>
<feature type="binding site" evidence="19">
    <location>
        <position position="74"/>
    </location>
    <ligand>
        <name>Ca(2+)</name>
        <dbReference type="ChEBI" id="CHEBI:29108"/>
        <label>1</label>
    </ligand>
</feature>
<dbReference type="PANTHER" id="PTHR31517:SF59">
    <property type="entry name" value="PEROXIDASE"/>
    <property type="match status" value="1"/>
</dbReference>
<feature type="disulfide bond" evidence="21">
    <location>
        <begin position="70"/>
        <end position="75"/>
    </location>
</feature>
<comment type="similarity">
    <text evidence="22">Belongs to the peroxidase family. Classical plant (class III) peroxidase subfamily.</text>
</comment>
<dbReference type="Pfam" id="PF00141">
    <property type="entry name" value="peroxidase"/>
    <property type="match status" value="1"/>
</dbReference>
<dbReference type="InterPro" id="IPR002016">
    <property type="entry name" value="Haem_peroxidase"/>
</dbReference>
<keyword evidence="13 19" id="KW-0408">Iron</keyword>
<evidence type="ECO:0000256" key="11">
    <source>
        <dbReference type="ARBA" id="ARBA00022837"/>
    </source>
</evidence>
<feature type="binding site" evidence="19">
    <location>
        <position position="76"/>
    </location>
    <ligand>
        <name>Ca(2+)</name>
        <dbReference type="ChEBI" id="CHEBI:29108"/>
        <label>1</label>
    </ligand>
</feature>
<reference evidence="24 25" key="1">
    <citation type="submission" date="2023-10" db="EMBL/GenBank/DDBJ databases">
        <title>Chromosome-scale genome assembly provides insights into flower coloration mechanisms of Canna indica.</title>
        <authorList>
            <person name="Li C."/>
        </authorList>
    </citation>
    <scope>NUCLEOTIDE SEQUENCE [LARGE SCALE GENOMIC DNA]</scope>
    <source>
        <tissue evidence="24">Flower</tissue>
    </source>
</reference>
<evidence type="ECO:0000256" key="3">
    <source>
        <dbReference type="ARBA" id="ARBA00004613"/>
    </source>
</evidence>
<dbReference type="PANTHER" id="PTHR31517">
    <property type="match status" value="1"/>
</dbReference>
<comment type="function">
    <text evidence="2">Removal of H(2)O(2), oxidation of toxic reductants, biosynthesis and degradation of lignin, suberization, auxin catabolism, response to environmental stresses such as wounding, pathogen attack and oxidative stress. These functions might be dependent on each isozyme/isoform in each plant tissue.</text>
</comment>
<dbReference type="GO" id="GO:0042744">
    <property type="term" value="P:hydrogen peroxide catabolic process"/>
    <property type="evidence" value="ECO:0007669"/>
    <property type="project" value="UniProtKB-KW"/>
</dbReference>
<evidence type="ECO:0000256" key="22">
    <source>
        <dbReference type="RuleBase" id="RU362060"/>
    </source>
</evidence>
<dbReference type="GO" id="GO:0140825">
    <property type="term" value="F:lactoperoxidase activity"/>
    <property type="evidence" value="ECO:0007669"/>
    <property type="project" value="UniProtKB-EC"/>
</dbReference>
<evidence type="ECO:0000256" key="4">
    <source>
        <dbReference type="ARBA" id="ARBA00006873"/>
    </source>
</evidence>
<organism evidence="24 25">
    <name type="scientific">Canna indica</name>
    <name type="common">Indian-shot</name>
    <dbReference type="NCBI Taxonomy" id="4628"/>
    <lineage>
        <taxon>Eukaryota</taxon>
        <taxon>Viridiplantae</taxon>
        <taxon>Streptophyta</taxon>
        <taxon>Embryophyta</taxon>
        <taxon>Tracheophyta</taxon>
        <taxon>Spermatophyta</taxon>
        <taxon>Magnoliopsida</taxon>
        <taxon>Liliopsida</taxon>
        <taxon>Zingiberales</taxon>
        <taxon>Cannaceae</taxon>
        <taxon>Canna</taxon>
    </lineage>
</organism>
<feature type="disulfide bond" evidence="21">
    <location>
        <begin position="200"/>
        <end position="232"/>
    </location>
</feature>
<feature type="disulfide bond" evidence="21">
    <location>
        <begin position="119"/>
        <end position="321"/>
    </location>
</feature>
<dbReference type="SUPFAM" id="SSF48113">
    <property type="entry name" value="Heme-dependent peroxidases"/>
    <property type="match status" value="1"/>
</dbReference>
<feature type="domain" description="Plant heme peroxidase family profile" evidence="23">
    <location>
        <begin position="25"/>
        <end position="325"/>
    </location>
</feature>
<keyword evidence="16 22" id="KW-0376">Hydrogen peroxide</keyword>
<keyword evidence="6 22" id="KW-0964">Secreted</keyword>
<evidence type="ECO:0000256" key="10">
    <source>
        <dbReference type="ARBA" id="ARBA00022729"/>
    </source>
</evidence>
<feature type="chain" id="PRO_5042669563" description="Peroxidase" evidence="22">
    <location>
        <begin position="25"/>
        <end position="326"/>
    </location>
</feature>
<protein>
    <recommendedName>
        <fullName evidence="5 22">Peroxidase</fullName>
        <ecNumber evidence="5 22">1.11.1.7</ecNumber>
    </recommendedName>
</protein>
<dbReference type="Gene3D" id="1.10.420.10">
    <property type="entry name" value="Peroxidase, domain 2"/>
    <property type="match status" value="1"/>
</dbReference>
<evidence type="ECO:0000256" key="7">
    <source>
        <dbReference type="ARBA" id="ARBA00022559"/>
    </source>
</evidence>
<feature type="binding site" evidence="19">
    <location>
        <position position="245"/>
    </location>
    <ligand>
        <name>Ca(2+)</name>
        <dbReference type="ChEBI" id="CHEBI:29108"/>
        <label>2</label>
    </ligand>
</feature>
<feature type="binding site" evidence="19">
    <location>
        <position position="248"/>
    </location>
    <ligand>
        <name>Ca(2+)</name>
        <dbReference type="ChEBI" id="CHEBI:29108"/>
        <label>2</label>
    </ligand>
</feature>
<evidence type="ECO:0000256" key="14">
    <source>
        <dbReference type="ARBA" id="ARBA00023157"/>
    </source>
</evidence>
<comment type="subcellular location">
    <subcellularLocation>
        <location evidence="3 22">Secreted</location>
    </subcellularLocation>
</comment>
<keyword evidence="12 22" id="KW-0560">Oxidoreductase</keyword>
<evidence type="ECO:0000256" key="20">
    <source>
        <dbReference type="PIRSR" id="PIRSR600823-4"/>
    </source>
</evidence>
<dbReference type="GO" id="GO:0005576">
    <property type="term" value="C:extracellular region"/>
    <property type="evidence" value="ECO:0007669"/>
    <property type="project" value="UniProtKB-SubCell"/>
</dbReference>
<evidence type="ECO:0000256" key="18">
    <source>
        <dbReference type="PIRSR" id="PIRSR600823-2"/>
    </source>
</evidence>
<comment type="cofactor">
    <cofactor evidence="19 22">
        <name>Ca(2+)</name>
        <dbReference type="ChEBI" id="CHEBI:29108"/>
    </cofactor>
    <text evidence="19 22">Binds 2 calcium ions per subunit.</text>
</comment>
<gene>
    <name evidence="24" type="ORF">Cni_G27776</name>
</gene>
<keyword evidence="8 22" id="KW-0349">Heme</keyword>
<dbReference type="FunFam" id="1.10.420.10:FF:000007">
    <property type="entry name" value="Peroxidase"/>
    <property type="match status" value="1"/>
</dbReference>
<dbReference type="PROSITE" id="PS00435">
    <property type="entry name" value="PEROXIDASE_1"/>
    <property type="match status" value="1"/>
</dbReference>
<comment type="cofactor">
    <cofactor evidence="19 22">
        <name>heme b</name>
        <dbReference type="ChEBI" id="CHEBI:60344"/>
    </cofactor>
    <text evidence="19 22">Binds 1 heme b (iron(II)-protoporphyrin IX) group per subunit.</text>
</comment>
<dbReference type="GO" id="GO:0020037">
    <property type="term" value="F:heme binding"/>
    <property type="evidence" value="ECO:0007669"/>
    <property type="project" value="UniProtKB-UniRule"/>
</dbReference>
<evidence type="ECO:0000256" key="9">
    <source>
        <dbReference type="ARBA" id="ARBA00022723"/>
    </source>
</evidence>
<evidence type="ECO:0000256" key="1">
    <source>
        <dbReference type="ARBA" id="ARBA00000189"/>
    </source>
</evidence>
<evidence type="ECO:0000313" key="24">
    <source>
        <dbReference type="EMBL" id="WOL18979.1"/>
    </source>
</evidence>
<dbReference type="CDD" id="cd00693">
    <property type="entry name" value="secretory_peroxidase"/>
    <property type="match status" value="1"/>
</dbReference>
<dbReference type="Proteomes" id="UP001327560">
    <property type="component" value="Chromosome 9"/>
</dbReference>
<feature type="disulfide bond" evidence="21">
    <location>
        <begin position="35"/>
        <end position="113"/>
    </location>
</feature>
<dbReference type="FunFam" id="1.10.520.10:FF:000006">
    <property type="entry name" value="Peroxidase"/>
    <property type="match status" value="1"/>
</dbReference>
<keyword evidence="10 22" id="KW-0732">Signal</keyword>
<feature type="binding site" evidence="18">
    <location>
        <position position="163"/>
    </location>
    <ligand>
        <name>substrate</name>
    </ligand>
</feature>
<dbReference type="PROSITE" id="PS50873">
    <property type="entry name" value="PEROXIDASE_4"/>
    <property type="match status" value="1"/>
</dbReference>
<dbReference type="PRINTS" id="PR00458">
    <property type="entry name" value="PEROXIDASE"/>
</dbReference>
<keyword evidence="15" id="KW-0325">Glycoprotein</keyword>
<evidence type="ECO:0000256" key="15">
    <source>
        <dbReference type="ARBA" id="ARBA00023180"/>
    </source>
</evidence>
<dbReference type="InterPro" id="IPR033905">
    <property type="entry name" value="Secretory_peroxidase"/>
</dbReference>
<evidence type="ECO:0000256" key="8">
    <source>
        <dbReference type="ARBA" id="ARBA00022617"/>
    </source>
</evidence>